<sequence length="307" mass="35421">MCGDIGNDCADIVSSEWVLTQDNSKPFECQRLSALNDDSKQAILKSQNTWQHLNIRHSALNVPMMIRHPMNSFHIYKPNSLEYSLDIASIMEIQLFHWKWFVFLVYAYTGIEIYLKYSLRLSINIIWLWNAQSDKNLVKNLYSPALWSPPPHHETDSLSSNEIFSKKIVQTYIIYQTKTLLICYGFTYTIVTGYEFGAFFCAGATDLNVVKPKLLQLEIDWRCQLSERHLEVKRKNARCVSSLCKLKKRTACTKAPAPQSRAVLEKIIPVARGYFRQITILISPNVNTPQRHQECTSLAKPLQNNNK</sequence>
<evidence type="ECO:0000313" key="2">
    <source>
        <dbReference type="Proteomes" id="UP000092445"/>
    </source>
</evidence>
<protein>
    <submittedName>
        <fullName evidence="1">Uncharacterized protein</fullName>
    </submittedName>
</protein>
<dbReference type="AlphaFoldDB" id="A0A1A9ZGB4"/>
<keyword evidence="2" id="KW-1185">Reference proteome</keyword>
<evidence type="ECO:0000313" key="1">
    <source>
        <dbReference type="EnsemblMetazoa" id="GPAI013731-PA"/>
    </source>
</evidence>
<organism evidence="1 2">
    <name type="scientific">Glossina pallidipes</name>
    <name type="common">Tsetse fly</name>
    <dbReference type="NCBI Taxonomy" id="7398"/>
    <lineage>
        <taxon>Eukaryota</taxon>
        <taxon>Metazoa</taxon>
        <taxon>Ecdysozoa</taxon>
        <taxon>Arthropoda</taxon>
        <taxon>Hexapoda</taxon>
        <taxon>Insecta</taxon>
        <taxon>Pterygota</taxon>
        <taxon>Neoptera</taxon>
        <taxon>Endopterygota</taxon>
        <taxon>Diptera</taxon>
        <taxon>Brachycera</taxon>
        <taxon>Muscomorpha</taxon>
        <taxon>Hippoboscoidea</taxon>
        <taxon>Glossinidae</taxon>
        <taxon>Glossina</taxon>
    </lineage>
</organism>
<name>A0A1A9ZGB4_GLOPL</name>
<accession>A0A1A9ZGB4</accession>
<dbReference type="Proteomes" id="UP000092445">
    <property type="component" value="Unassembled WGS sequence"/>
</dbReference>
<reference evidence="2" key="1">
    <citation type="submission" date="2014-03" db="EMBL/GenBank/DDBJ databases">
        <authorList>
            <person name="Aksoy S."/>
            <person name="Warren W."/>
            <person name="Wilson R.K."/>
        </authorList>
    </citation>
    <scope>NUCLEOTIDE SEQUENCE [LARGE SCALE GENOMIC DNA]</scope>
    <source>
        <strain evidence="2">IAEA</strain>
    </source>
</reference>
<proteinExistence type="predicted"/>
<dbReference type="VEuPathDB" id="VectorBase:GPAI013731"/>
<reference evidence="1" key="2">
    <citation type="submission" date="2020-05" db="UniProtKB">
        <authorList>
            <consortium name="EnsemblMetazoa"/>
        </authorList>
    </citation>
    <scope>IDENTIFICATION</scope>
    <source>
        <strain evidence="1">IAEA</strain>
    </source>
</reference>
<dbReference type="EnsemblMetazoa" id="GPAI013731-RA">
    <property type="protein sequence ID" value="GPAI013731-PA"/>
    <property type="gene ID" value="GPAI013731"/>
</dbReference>